<evidence type="ECO:0000256" key="6">
    <source>
        <dbReference type="ARBA" id="ARBA00022840"/>
    </source>
</evidence>
<keyword evidence="11" id="KW-1185">Reference proteome</keyword>
<keyword evidence="6 7" id="KW-0067">ATP-binding</keyword>
<feature type="domain" description="Protein kinase" evidence="9">
    <location>
        <begin position="50"/>
        <end position="302"/>
    </location>
</feature>
<dbReference type="FunFam" id="1.10.510.10:FF:000571">
    <property type="entry name" value="Maternal embryonic leucine zipper kinase"/>
    <property type="match status" value="1"/>
</dbReference>
<feature type="compositionally biased region" description="Polar residues" evidence="8">
    <location>
        <begin position="409"/>
        <end position="423"/>
    </location>
</feature>
<organism evidence="10">
    <name type="scientific">Absidia glauca</name>
    <name type="common">Pin mould</name>
    <dbReference type="NCBI Taxonomy" id="4829"/>
    <lineage>
        <taxon>Eukaryota</taxon>
        <taxon>Fungi</taxon>
        <taxon>Fungi incertae sedis</taxon>
        <taxon>Mucoromycota</taxon>
        <taxon>Mucoromycotina</taxon>
        <taxon>Mucoromycetes</taxon>
        <taxon>Mucorales</taxon>
        <taxon>Cunninghamellaceae</taxon>
        <taxon>Absidia</taxon>
    </lineage>
</organism>
<evidence type="ECO:0000313" key="11">
    <source>
        <dbReference type="Proteomes" id="UP000078561"/>
    </source>
</evidence>
<evidence type="ECO:0000256" key="4">
    <source>
        <dbReference type="ARBA" id="ARBA00022741"/>
    </source>
</evidence>
<keyword evidence="3" id="KW-0808">Transferase</keyword>
<dbReference type="Gene3D" id="1.10.510.10">
    <property type="entry name" value="Transferase(Phosphotransferase) domain 1"/>
    <property type="match status" value="1"/>
</dbReference>
<sequence>MAFMTYFARRTKQFAADTAKAATQYQQQQQQRHHHTTSSTLRQKKEIGDYWLGKTIGRGASGRVKLGFHKQTGEKVAIKMIARSHLLSSITTAKSVQRELAVLQLLHHPHLVELKQVLQDSSYVYFVMEYLEGGELFHVLTEKGKFKEADARNLFYQMVSGLAWCHAHHICHRDLKPENILLDKSKKQIKIADFGMAAMNTSLKTSCGSPHYASPEIVKGKAYDGTCSDVWSLGVILFALLSGHLPFDDEHMGRLLNKIKTGKYRSLSNSLSSEARHLVKRMLVVEPSDRITMNEILNHPWMNATSSPHPTLADPLATWYLEAPMANSSSDLQGHVWETLKVLWRDLRQEDIIHALASHGSNLPKLTCLLLQQRAKRIDQDDGKSSNQTDTSDSRYSSTPTVHRMYSMDETTIHSPATNNNRSMHSRHGSDDVGSRCSLATPYDSSISNVSCSRTIDMPSTPKNATFDKDLTMESNYPLKKPWDRCAHATVSENDDPCMNYPQQQENISSPITKSSHWIYREHQLVLTPHQQREIIPQCPDRNKIYPTSVHAKGDIQSNPALCVERLSALASSKYRPATYDLMEKSNHQSSFAATHRSSTSLSSVIQQWWPLTAVITTSTTTTTTTASPEKSPISNVTDWWTTTWHHVVEPKIEKRPEIITSDCDGKHECEVAGKIHQVLKEQLDGKLSGQMYPNNQIVWTGTLKTDDPDDSSNETLWNYGMGKLVSTLTHYEQEANKIMMANGWQ</sequence>
<dbReference type="PROSITE" id="PS50011">
    <property type="entry name" value="PROTEIN_KINASE_DOM"/>
    <property type="match status" value="1"/>
</dbReference>
<dbReference type="FunFam" id="3.30.200.20:FF:000003">
    <property type="entry name" value="Non-specific serine/threonine protein kinase"/>
    <property type="match status" value="1"/>
</dbReference>
<reference evidence="10" key="1">
    <citation type="submission" date="2016-04" db="EMBL/GenBank/DDBJ databases">
        <authorList>
            <person name="Evans L.H."/>
            <person name="Alamgir A."/>
            <person name="Owens N."/>
            <person name="Weber N.D."/>
            <person name="Virtaneva K."/>
            <person name="Barbian K."/>
            <person name="Babar A."/>
            <person name="Rosenke K."/>
        </authorList>
    </citation>
    <scope>NUCLEOTIDE SEQUENCE [LARGE SCALE GENOMIC DNA]</scope>
    <source>
        <strain evidence="10">CBS 101.48</strain>
    </source>
</reference>
<dbReference type="Proteomes" id="UP000078561">
    <property type="component" value="Unassembled WGS sequence"/>
</dbReference>
<dbReference type="PROSITE" id="PS00108">
    <property type="entry name" value="PROTEIN_KINASE_ST"/>
    <property type="match status" value="1"/>
</dbReference>
<dbReference type="InterPro" id="IPR017441">
    <property type="entry name" value="Protein_kinase_ATP_BS"/>
</dbReference>
<dbReference type="GO" id="GO:0004674">
    <property type="term" value="F:protein serine/threonine kinase activity"/>
    <property type="evidence" value="ECO:0007669"/>
    <property type="project" value="UniProtKB-KW"/>
</dbReference>
<dbReference type="GO" id="GO:0005737">
    <property type="term" value="C:cytoplasm"/>
    <property type="evidence" value="ECO:0007669"/>
    <property type="project" value="TreeGrafter"/>
</dbReference>
<feature type="binding site" evidence="7">
    <location>
        <position position="79"/>
    </location>
    <ligand>
        <name>ATP</name>
        <dbReference type="ChEBI" id="CHEBI:30616"/>
    </ligand>
</feature>
<evidence type="ECO:0000259" key="9">
    <source>
        <dbReference type="PROSITE" id="PS50011"/>
    </source>
</evidence>
<keyword evidence="5" id="KW-0418">Kinase</keyword>
<dbReference type="Pfam" id="PF00069">
    <property type="entry name" value="Pkinase"/>
    <property type="match status" value="1"/>
</dbReference>
<dbReference type="InParanoid" id="A0A168RVK9"/>
<keyword evidence="2" id="KW-0723">Serine/threonine-protein kinase</keyword>
<dbReference type="AlphaFoldDB" id="A0A168RVK9"/>
<evidence type="ECO:0000256" key="7">
    <source>
        <dbReference type="PROSITE-ProRule" id="PRU10141"/>
    </source>
</evidence>
<evidence type="ECO:0000256" key="2">
    <source>
        <dbReference type="ARBA" id="ARBA00022527"/>
    </source>
</evidence>
<evidence type="ECO:0000256" key="3">
    <source>
        <dbReference type="ARBA" id="ARBA00022679"/>
    </source>
</evidence>
<dbReference type="InterPro" id="IPR011009">
    <property type="entry name" value="Kinase-like_dom_sf"/>
</dbReference>
<dbReference type="GO" id="GO:0005524">
    <property type="term" value="F:ATP binding"/>
    <property type="evidence" value="ECO:0007669"/>
    <property type="project" value="UniProtKB-UniRule"/>
</dbReference>
<dbReference type="SUPFAM" id="SSF56112">
    <property type="entry name" value="Protein kinase-like (PK-like)"/>
    <property type="match status" value="1"/>
</dbReference>
<evidence type="ECO:0000313" key="10">
    <source>
        <dbReference type="EMBL" id="SAM07452.1"/>
    </source>
</evidence>
<dbReference type="STRING" id="4829.A0A168RVK9"/>
<gene>
    <name evidence="10" type="primary">ABSGL_13095.1 scaffold 13659</name>
</gene>
<evidence type="ECO:0000256" key="8">
    <source>
        <dbReference type="SAM" id="MobiDB-lite"/>
    </source>
</evidence>
<keyword evidence="4 7" id="KW-0547">Nucleotide-binding</keyword>
<dbReference type="PROSITE" id="PS00107">
    <property type="entry name" value="PROTEIN_KINASE_ATP"/>
    <property type="match status" value="1"/>
</dbReference>
<dbReference type="SMART" id="SM00220">
    <property type="entry name" value="S_TKc"/>
    <property type="match status" value="1"/>
</dbReference>
<dbReference type="InterPro" id="IPR000719">
    <property type="entry name" value="Prot_kinase_dom"/>
</dbReference>
<comment type="similarity">
    <text evidence="1">Belongs to the protein kinase superfamily. CAMK Ser/Thr protein kinase family. NIM1 subfamily.</text>
</comment>
<protein>
    <recommendedName>
        <fullName evidence="9">Protein kinase domain-containing protein</fullName>
    </recommendedName>
</protein>
<accession>A0A168RVK9</accession>
<dbReference type="PANTHER" id="PTHR24346:SF82">
    <property type="entry name" value="KP78A-RELATED"/>
    <property type="match status" value="1"/>
</dbReference>
<feature type="compositionally biased region" description="Polar residues" evidence="8">
    <location>
        <begin position="385"/>
        <end position="401"/>
    </location>
</feature>
<feature type="region of interest" description="Disordered" evidence="8">
    <location>
        <begin position="377"/>
        <end position="435"/>
    </location>
</feature>
<name>A0A168RVK9_ABSGL</name>
<evidence type="ECO:0000256" key="1">
    <source>
        <dbReference type="ARBA" id="ARBA00010791"/>
    </source>
</evidence>
<dbReference type="PANTHER" id="PTHR24346">
    <property type="entry name" value="MAP/MICROTUBULE AFFINITY-REGULATING KINASE"/>
    <property type="match status" value="1"/>
</dbReference>
<dbReference type="GO" id="GO:0035556">
    <property type="term" value="P:intracellular signal transduction"/>
    <property type="evidence" value="ECO:0007669"/>
    <property type="project" value="TreeGrafter"/>
</dbReference>
<evidence type="ECO:0000256" key="5">
    <source>
        <dbReference type="ARBA" id="ARBA00022777"/>
    </source>
</evidence>
<dbReference type="OrthoDB" id="504170at2759"/>
<dbReference type="InterPro" id="IPR008271">
    <property type="entry name" value="Ser/Thr_kinase_AS"/>
</dbReference>
<dbReference type="EMBL" id="LT554760">
    <property type="protein sequence ID" value="SAM07452.1"/>
    <property type="molecule type" value="Genomic_DNA"/>
</dbReference>
<proteinExistence type="inferred from homology"/>